<keyword evidence="4 6" id="KW-0804">Transcription</keyword>
<dbReference type="PANTHER" id="PTHR31500:SF59">
    <property type="entry name" value="AT-HOOK MOTIF NUCLEAR-LOCALIZED PROTEIN"/>
    <property type="match status" value="1"/>
</dbReference>
<evidence type="ECO:0000256" key="1">
    <source>
        <dbReference type="ARBA" id="ARBA00004123"/>
    </source>
</evidence>
<dbReference type="PANTHER" id="PTHR31500">
    <property type="entry name" value="AT-HOOK MOTIF NUCLEAR-LOCALIZED PROTEIN 9"/>
    <property type="match status" value="1"/>
</dbReference>
<gene>
    <name evidence="9" type="ORF">HID58_094955</name>
</gene>
<feature type="domain" description="PPC" evidence="8">
    <location>
        <begin position="126"/>
        <end position="270"/>
    </location>
</feature>
<feature type="compositionally biased region" description="Low complexity" evidence="7">
    <location>
        <begin position="64"/>
        <end position="77"/>
    </location>
</feature>
<accession>A0ABQ7X5D4</accession>
<dbReference type="SUPFAM" id="SSF117856">
    <property type="entry name" value="AF0104/ALDC/Ptd012-like"/>
    <property type="match status" value="1"/>
</dbReference>
<feature type="compositionally biased region" description="Low complexity" evidence="7">
    <location>
        <begin position="251"/>
        <end position="263"/>
    </location>
</feature>
<comment type="caution">
    <text evidence="9">The sequence shown here is derived from an EMBL/GenBank/DDBJ whole genome shotgun (WGS) entry which is preliminary data.</text>
</comment>
<dbReference type="Gene3D" id="3.30.1330.80">
    <property type="entry name" value="Hypothetical protein, similar to alpha- acetolactate decarboxylase, domain 2"/>
    <property type="match status" value="1"/>
</dbReference>
<keyword evidence="5 6" id="KW-0539">Nucleus</keyword>
<evidence type="ECO:0000313" key="9">
    <source>
        <dbReference type="EMBL" id="KAH0851154.1"/>
    </source>
</evidence>
<evidence type="ECO:0000256" key="6">
    <source>
        <dbReference type="RuleBase" id="RU367031"/>
    </source>
</evidence>
<keyword evidence="10" id="KW-1185">Reference proteome</keyword>
<dbReference type="Proteomes" id="UP000824890">
    <property type="component" value="Unassembled WGS sequence"/>
</dbReference>
<sequence length="384" mass="40726">QWNLTKGTTSSSSSSSSSITITISLLLLPSFPPPQSPTVSAAPPTTSTNNGNLTSPPRRRTMDLPPLSCLPSLRPSSAVTAPIESRREGRPRKYDTLLRPWPLRKLASSASNSSARERREQAAAAGVSPPPSKIRVEKGLSGYVGCGSEIILFAEQSKHEICILSASGAISSASLSHIATGTSVSYQGQYEILSLSGSYIRSEHGGKTGGLSICLSGSDGQIIGGRVGDSSKLVQFRKRRMRNDVKGDDASGSGSLLPSPSGGTESMHVYHPMVAHWVVVETFHDATTSGHAHVTCQASEWGGAGYDLSGMRGNGSSENGDYENPVQAFSSSVDHEELLTYTSTVLAGKMEAGTSPCYCRESKWPDYAQTFHTLIDTLLTESMI</sequence>
<evidence type="ECO:0000313" key="10">
    <source>
        <dbReference type="Proteomes" id="UP000824890"/>
    </source>
</evidence>
<feature type="region of interest" description="Disordered" evidence="7">
    <location>
        <begin position="34"/>
        <end position="95"/>
    </location>
</feature>
<evidence type="ECO:0000256" key="4">
    <source>
        <dbReference type="ARBA" id="ARBA00023163"/>
    </source>
</evidence>
<proteinExistence type="predicted"/>
<comment type="function">
    <text evidence="6">Transcription factor that specifically binds AT-rich DNA sequences related to the nuclear matrix attachment regions (MARs).</text>
</comment>
<organism evidence="9 10">
    <name type="scientific">Brassica napus</name>
    <name type="common">Rape</name>
    <dbReference type="NCBI Taxonomy" id="3708"/>
    <lineage>
        <taxon>Eukaryota</taxon>
        <taxon>Viridiplantae</taxon>
        <taxon>Streptophyta</taxon>
        <taxon>Embryophyta</taxon>
        <taxon>Tracheophyta</taxon>
        <taxon>Spermatophyta</taxon>
        <taxon>Magnoliopsida</taxon>
        <taxon>eudicotyledons</taxon>
        <taxon>Gunneridae</taxon>
        <taxon>Pentapetalae</taxon>
        <taxon>rosids</taxon>
        <taxon>malvids</taxon>
        <taxon>Brassicales</taxon>
        <taxon>Brassicaceae</taxon>
        <taxon>Brassiceae</taxon>
        <taxon>Brassica</taxon>
    </lineage>
</organism>
<comment type="subcellular location">
    <subcellularLocation>
        <location evidence="1 6">Nucleus</location>
    </subcellularLocation>
</comment>
<dbReference type="PROSITE" id="PS51742">
    <property type="entry name" value="PPC"/>
    <property type="match status" value="1"/>
</dbReference>
<keyword evidence="2 6" id="KW-0805">Transcription regulation</keyword>
<evidence type="ECO:0000256" key="2">
    <source>
        <dbReference type="ARBA" id="ARBA00023015"/>
    </source>
</evidence>
<evidence type="ECO:0000256" key="5">
    <source>
        <dbReference type="ARBA" id="ARBA00023242"/>
    </source>
</evidence>
<feature type="compositionally biased region" description="Low complexity" evidence="7">
    <location>
        <begin position="37"/>
        <end position="48"/>
    </location>
</feature>
<feature type="region of interest" description="Disordered" evidence="7">
    <location>
        <begin position="243"/>
        <end position="263"/>
    </location>
</feature>
<dbReference type="Pfam" id="PF03479">
    <property type="entry name" value="PCC"/>
    <property type="match status" value="1"/>
</dbReference>
<feature type="region of interest" description="Disordered" evidence="7">
    <location>
        <begin position="108"/>
        <end position="131"/>
    </location>
</feature>
<evidence type="ECO:0000256" key="3">
    <source>
        <dbReference type="ARBA" id="ARBA00023125"/>
    </source>
</evidence>
<feature type="compositionally biased region" description="Basic and acidic residues" evidence="7">
    <location>
        <begin position="84"/>
        <end position="95"/>
    </location>
</feature>
<keyword evidence="3 6" id="KW-0238">DNA-binding</keyword>
<protein>
    <recommendedName>
        <fullName evidence="6">AT-hook motif nuclear-localized protein</fullName>
    </recommendedName>
</protein>
<name>A0ABQ7X5D4_BRANA</name>
<comment type="domain">
    <text evidence="6">The PPC domain mediates interactions between AHL proteins.</text>
</comment>
<evidence type="ECO:0000256" key="7">
    <source>
        <dbReference type="SAM" id="MobiDB-lite"/>
    </source>
</evidence>
<feature type="non-terminal residue" evidence="9">
    <location>
        <position position="1"/>
    </location>
</feature>
<dbReference type="EMBL" id="JAGKQM010001842">
    <property type="protein sequence ID" value="KAH0851154.1"/>
    <property type="molecule type" value="Genomic_DNA"/>
</dbReference>
<dbReference type="InterPro" id="IPR039605">
    <property type="entry name" value="AHL"/>
</dbReference>
<reference evidence="9 10" key="1">
    <citation type="submission" date="2021-05" db="EMBL/GenBank/DDBJ databases">
        <title>Genome Assembly of Synthetic Allotetraploid Brassica napus Reveals Homoeologous Exchanges between Subgenomes.</title>
        <authorList>
            <person name="Davis J.T."/>
        </authorList>
    </citation>
    <scope>NUCLEOTIDE SEQUENCE [LARGE SCALE GENOMIC DNA]</scope>
    <source>
        <strain evidence="10">cv. Da-Ae</strain>
        <tissue evidence="9">Seedling</tissue>
    </source>
</reference>
<evidence type="ECO:0000259" key="8">
    <source>
        <dbReference type="PROSITE" id="PS51742"/>
    </source>
</evidence>
<dbReference type="CDD" id="cd11378">
    <property type="entry name" value="DUF296"/>
    <property type="match status" value="1"/>
</dbReference>
<dbReference type="InterPro" id="IPR005175">
    <property type="entry name" value="PPC_dom"/>
</dbReference>